<accession>A0A0A1VVR7</accession>
<organism evidence="1 2">
    <name type="scientific">Microcystis aeruginosa NIES-44</name>
    <dbReference type="NCBI Taxonomy" id="449439"/>
    <lineage>
        <taxon>Bacteria</taxon>
        <taxon>Bacillati</taxon>
        <taxon>Cyanobacteriota</taxon>
        <taxon>Cyanophyceae</taxon>
        <taxon>Oscillatoriophycideae</taxon>
        <taxon>Chroococcales</taxon>
        <taxon>Microcystaceae</taxon>
        <taxon>Microcystis</taxon>
    </lineage>
</organism>
<protein>
    <submittedName>
        <fullName evidence="1">Uncharacterized protein</fullName>
    </submittedName>
</protein>
<dbReference type="AlphaFoldDB" id="A0A0A1VVR7"/>
<proteinExistence type="predicted"/>
<dbReference type="Proteomes" id="UP000030321">
    <property type="component" value="Unassembled WGS sequence"/>
</dbReference>
<evidence type="ECO:0000313" key="2">
    <source>
        <dbReference type="Proteomes" id="UP000030321"/>
    </source>
</evidence>
<comment type="caution">
    <text evidence="1">The sequence shown here is derived from an EMBL/GenBank/DDBJ whole genome shotgun (WGS) entry which is preliminary data.</text>
</comment>
<reference evidence="2" key="1">
    <citation type="journal article" date="2015" name="Genome">
        <title>Whole Genome Sequence of the Non-Microcystin-Producing Microcystis aeruginosa Strain NIES-44.</title>
        <authorList>
            <person name="Okano K."/>
            <person name="Miyata N."/>
            <person name="Ozaki Y."/>
        </authorList>
    </citation>
    <scope>NUCLEOTIDE SEQUENCE [LARGE SCALE GENOMIC DNA]</scope>
    <source>
        <strain evidence="2">NIES-44</strain>
    </source>
</reference>
<dbReference type="EMBL" id="BBPA01000040">
    <property type="protein sequence ID" value="GAL93573.1"/>
    <property type="molecule type" value="Genomic_DNA"/>
</dbReference>
<evidence type="ECO:0000313" key="1">
    <source>
        <dbReference type="EMBL" id="GAL93573.1"/>
    </source>
</evidence>
<gene>
    <name evidence="1" type="ORF">N44_02275</name>
</gene>
<name>A0A0A1VVR7_MICAE</name>
<sequence>MLGVGGVGCGVWGVGCGEMGRINRNNLLPFASCLLTPVS</sequence>